<gene>
    <name evidence="7 11" type="primary">flgK</name>
    <name evidence="11" type="ORF">HND93_25345</name>
</gene>
<dbReference type="RefSeq" id="WP_180284817.1">
    <property type="nucleotide sequence ID" value="NZ_JABFDB010000023.1"/>
</dbReference>
<dbReference type="NCBIfam" id="TIGR02492">
    <property type="entry name" value="flgK_ends"/>
    <property type="match status" value="1"/>
</dbReference>
<dbReference type="Proteomes" id="UP000584642">
    <property type="component" value="Unassembled WGS sequence"/>
</dbReference>
<evidence type="ECO:0000256" key="5">
    <source>
        <dbReference type="ARBA" id="ARBA00022525"/>
    </source>
</evidence>
<evidence type="ECO:0000313" key="11">
    <source>
        <dbReference type="EMBL" id="NYZ23047.1"/>
    </source>
</evidence>
<dbReference type="Pfam" id="PF06429">
    <property type="entry name" value="Flg_bbr_C"/>
    <property type="match status" value="1"/>
</dbReference>
<accession>A0ABX2TIP4</accession>
<dbReference type="InterPro" id="IPR001444">
    <property type="entry name" value="Flag_bb_rod_N"/>
</dbReference>
<feature type="domain" description="Flagellar hook-associated protein FlgK helical" evidence="10">
    <location>
        <begin position="89"/>
        <end position="315"/>
    </location>
</feature>
<proteinExistence type="inferred from homology"/>
<evidence type="ECO:0000259" key="9">
    <source>
        <dbReference type="Pfam" id="PF06429"/>
    </source>
</evidence>
<dbReference type="SUPFAM" id="SSF64518">
    <property type="entry name" value="Phase 1 flagellin"/>
    <property type="match status" value="1"/>
</dbReference>
<protein>
    <recommendedName>
        <fullName evidence="4 7">Flagellar hook-associated protein 1</fullName>
        <shortName evidence="7">HAP1</shortName>
    </recommendedName>
</protein>
<comment type="caution">
    <text evidence="11">The sequence shown here is derived from an EMBL/GenBank/DDBJ whole genome shotgun (WGS) entry which is preliminary data.</text>
</comment>
<evidence type="ECO:0000256" key="2">
    <source>
        <dbReference type="ARBA" id="ARBA00004613"/>
    </source>
</evidence>
<evidence type="ECO:0000256" key="6">
    <source>
        <dbReference type="ARBA" id="ARBA00023143"/>
    </source>
</evidence>
<comment type="subcellular location">
    <subcellularLocation>
        <location evidence="1">Bacterial flagellum basal body</location>
    </subcellularLocation>
    <subcellularLocation>
        <location evidence="2 7">Secreted</location>
    </subcellularLocation>
</comment>
<dbReference type="PRINTS" id="PR01005">
    <property type="entry name" value="FLGHOOKAP1"/>
</dbReference>
<reference evidence="11 12" key="1">
    <citation type="submission" date="2020-05" db="EMBL/GenBank/DDBJ databases">
        <title>Azospirillum oleiclasticum sp. nov, a nitrogen-fixing and heavy crude oil-emulsifying bacterium isolated from the crude oil of Yumen Oilfield.</title>
        <authorList>
            <person name="Wu D."/>
            <person name="Cai M."/>
            <person name="Zhang X."/>
        </authorList>
    </citation>
    <scope>NUCLEOTIDE SEQUENCE [LARGE SCALE GENOMIC DNA]</scope>
    <source>
        <strain evidence="11 12">ROY-1-1-2</strain>
    </source>
</reference>
<evidence type="ECO:0000256" key="7">
    <source>
        <dbReference type="RuleBase" id="RU362065"/>
    </source>
</evidence>
<feature type="domain" description="Flagellar basal-body/hook protein C-terminal" evidence="9">
    <location>
        <begin position="535"/>
        <end position="577"/>
    </location>
</feature>
<dbReference type="PANTHER" id="PTHR30033">
    <property type="entry name" value="FLAGELLAR HOOK-ASSOCIATED PROTEIN 1"/>
    <property type="match status" value="1"/>
</dbReference>
<feature type="domain" description="Flagellar basal body rod protein N-terminal" evidence="8">
    <location>
        <begin position="9"/>
        <end position="37"/>
    </location>
</feature>
<evidence type="ECO:0000259" key="8">
    <source>
        <dbReference type="Pfam" id="PF00460"/>
    </source>
</evidence>
<evidence type="ECO:0000256" key="3">
    <source>
        <dbReference type="ARBA" id="ARBA00009677"/>
    </source>
</evidence>
<dbReference type="PANTHER" id="PTHR30033:SF1">
    <property type="entry name" value="FLAGELLAR HOOK-ASSOCIATED PROTEIN 1"/>
    <property type="match status" value="1"/>
</dbReference>
<dbReference type="InterPro" id="IPR002371">
    <property type="entry name" value="FlgK"/>
</dbReference>
<name>A0ABX2TIP4_9PROT</name>
<dbReference type="Pfam" id="PF00460">
    <property type="entry name" value="Flg_bb_rod"/>
    <property type="match status" value="1"/>
</dbReference>
<dbReference type="Pfam" id="PF22638">
    <property type="entry name" value="FlgK_D1"/>
    <property type="match status" value="1"/>
</dbReference>
<dbReference type="InterPro" id="IPR053927">
    <property type="entry name" value="FlgK_helical"/>
</dbReference>
<keyword evidence="11" id="KW-0969">Cilium</keyword>
<organism evidence="11 12">
    <name type="scientific">Azospirillum oleiclasticum</name>
    <dbReference type="NCBI Taxonomy" id="2735135"/>
    <lineage>
        <taxon>Bacteria</taxon>
        <taxon>Pseudomonadati</taxon>
        <taxon>Pseudomonadota</taxon>
        <taxon>Alphaproteobacteria</taxon>
        <taxon>Rhodospirillales</taxon>
        <taxon>Azospirillaceae</taxon>
        <taxon>Azospirillum</taxon>
    </lineage>
</organism>
<keyword evidence="11" id="KW-0282">Flagellum</keyword>
<keyword evidence="12" id="KW-1185">Reference proteome</keyword>
<evidence type="ECO:0000259" key="10">
    <source>
        <dbReference type="Pfam" id="PF22638"/>
    </source>
</evidence>
<dbReference type="InterPro" id="IPR010930">
    <property type="entry name" value="Flg_bb/hook_C_dom"/>
</dbReference>
<dbReference type="EMBL" id="JABFDB010000023">
    <property type="protein sequence ID" value="NYZ23047.1"/>
    <property type="molecule type" value="Genomic_DNA"/>
</dbReference>
<evidence type="ECO:0000313" key="12">
    <source>
        <dbReference type="Proteomes" id="UP000584642"/>
    </source>
</evidence>
<evidence type="ECO:0000256" key="4">
    <source>
        <dbReference type="ARBA" id="ARBA00016244"/>
    </source>
</evidence>
<keyword evidence="6 7" id="KW-0975">Bacterial flagellum</keyword>
<comment type="similarity">
    <text evidence="3 7">Belongs to the flagella basal body rod proteins family.</text>
</comment>
<keyword evidence="5 7" id="KW-0964">Secreted</keyword>
<sequence>MSLRIAGSIAQSALRSSEVGMAVASSNVANADTAGYTRKTANVTTYDTAVGSTAVQTASISSAVNNALLKTMIGAQSDLGFADVRNSYLDQLQSSLGSTDSDGTLAAAIDDLSDVTSTLATSPESESAKSAVVNNLETVASELRTASSTVQDLRDQADEDIATTVDRINGTLTTIDDLNDRIAKAKGLGQDTTDLEDQRAEALKTLSEDIPITYQTDSNGKVRVSTSSGQALVDSSVHTLSYTPAASVSASTTYASGGFQGIMLDGEDITGSVKSGTLGGLIQLRDTDLPAQQAALDELATTLMDQLNSVANDGTAAPPPNSLTGTTTVSGSDAFSGTGTLRVAVTDSDGNAVEVLDLDLSAYSTVDDVVAAIDGMANLSASVAADGTLTIQADNAGYGVALGGDDDAVGAAGESFSAAFGLNDLLTGTGASDIKVSPALAADTSRLPTATLSTTAGLTVGDNAVASGDGTTAQALKAAFSATVSFDAAGTLSARSATLSGYAGAVVQAAATAADTAASAYDDQELYTESLASTFASQSGVNVDEETAAISQLQTAYEAAAAVFKVVREMFDTALDMVQ</sequence>
<keyword evidence="11" id="KW-0966">Cell projection</keyword>
<evidence type="ECO:0000256" key="1">
    <source>
        <dbReference type="ARBA" id="ARBA00004117"/>
    </source>
</evidence>